<dbReference type="InterPro" id="IPR016167">
    <property type="entry name" value="FAD-bd_PCMH_sub1"/>
</dbReference>
<dbReference type="InterPro" id="IPR016166">
    <property type="entry name" value="FAD-bd_PCMH"/>
</dbReference>
<keyword evidence="3" id="KW-0285">Flavoprotein</keyword>
<evidence type="ECO:0000256" key="1">
    <source>
        <dbReference type="ARBA" id="ARBA00001974"/>
    </source>
</evidence>
<dbReference type="InterPro" id="IPR016169">
    <property type="entry name" value="FAD-bd_PCMH_sub2"/>
</dbReference>
<dbReference type="Pfam" id="PF01565">
    <property type="entry name" value="FAD_binding_4"/>
    <property type="match status" value="1"/>
</dbReference>
<evidence type="ECO:0000256" key="5">
    <source>
        <dbReference type="ARBA" id="ARBA00023002"/>
    </source>
</evidence>
<protein>
    <submittedName>
        <fullName evidence="7">FAD-binding oxidoreductase</fullName>
    </submittedName>
</protein>
<evidence type="ECO:0000313" key="8">
    <source>
        <dbReference type="Proteomes" id="UP001501237"/>
    </source>
</evidence>
<sequence>MWGSQGLVRRFGDRLVRPGDGRYGAACAVHNAVVERRPAAVVYCRSEDEVRAVVVEAGEAGLGVVVRSTGHGVAGRSVADGAVVVDVGGIDHVAADRRRITVGGGAVWLKTDAVCEAAGVAVTGGTVSSTGVGGLTLGGGIGWLLPSYGLACDSLVGARVVTGNGTVIEADDAATPELMWALRGSGAGLGVVTEFGFRAHPLLPVHGGSFAVDLDRVGDWAGAVAELMSDPVPSTMLGPSFLFRDGVPMLSVDVAMHGPGPRDLARIDALRRLPGIMSDTVRPRSYVSLQTMIDEPSRSGLRSYWTAGYPAMVRPELIVALAGRIRRSPSGRSIVFLENLHGAYTRPPLPTSFPTREPRLSALITGAWHDRADDEANMDWIASVRDVLAPYLSHHDAYLNYSSDQKGTGRPDAPARLRAVRTALDPHGVFV</sequence>
<dbReference type="InterPro" id="IPR036318">
    <property type="entry name" value="FAD-bd_PCMH-like_sf"/>
</dbReference>
<dbReference type="PANTHER" id="PTHR42973">
    <property type="entry name" value="BINDING OXIDOREDUCTASE, PUTATIVE (AFU_ORTHOLOGUE AFUA_1G17690)-RELATED"/>
    <property type="match status" value="1"/>
</dbReference>
<evidence type="ECO:0000256" key="4">
    <source>
        <dbReference type="ARBA" id="ARBA00022827"/>
    </source>
</evidence>
<keyword evidence="5" id="KW-0560">Oxidoreductase</keyword>
<dbReference type="Gene3D" id="3.30.43.10">
    <property type="entry name" value="Uridine Diphospho-n-acetylenolpyruvylglucosamine Reductase, domain 2"/>
    <property type="match status" value="1"/>
</dbReference>
<comment type="caution">
    <text evidence="7">The sequence shown here is derived from an EMBL/GenBank/DDBJ whole genome shotgun (WGS) entry which is preliminary data.</text>
</comment>
<dbReference type="SUPFAM" id="SSF56176">
    <property type="entry name" value="FAD-binding/transporter-associated domain-like"/>
    <property type="match status" value="1"/>
</dbReference>
<evidence type="ECO:0000256" key="2">
    <source>
        <dbReference type="ARBA" id="ARBA00005466"/>
    </source>
</evidence>
<dbReference type="PROSITE" id="PS51387">
    <property type="entry name" value="FAD_PCMH"/>
    <property type="match status" value="1"/>
</dbReference>
<dbReference type="Gene3D" id="3.30.465.10">
    <property type="match status" value="1"/>
</dbReference>
<organism evidence="7 8">
    <name type="scientific">Actinocorallia longicatena</name>
    <dbReference type="NCBI Taxonomy" id="111803"/>
    <lineage>
        <taxon>Bacteria</taxon>
        <taxon>Bacillati</taxon>
        <taxon>Actinomycetota</taxon>
        <taxon>Actinomycetes</taxon>
        <taxon>Streptosporangiales</taxon>
        <taxon>Thermomonosporaceae</taxon>
        <taxon>Actinocorallia</taxon>
    </lineage>
</organism>
<keyword evidence="4" id="KW-0274">FAD</keyword>
<evidence type="ECO:0000313" key="7">
    <source>
        <dbReference type="EMBL" id="GAA3225346.1"/>
    </source>
</evidence>
<dbReference type="Gene3D" id="3.40.462.20">
    <property type="match status" value="1"/>
</dbReference>
<dbReference type="PANTHER" id="PTHR42973:SF39">
    <property type="entry name" value="FAD-BINDING PCMH-TYPE DOMAIN-CONTAINING PROTEIN"/>
    <property type="match status" value="1"/>
</dbReference>
<evidence type="ECO:0000259" key="6">
    <source>
        <dbReference type="PROSITE" id="PS51387"/>
    </source>
</evidence>
<dbReference type="Proteomes" id="UP001501237">
    <property type="component" value="Unassembled WGS sequence"/>
</dbReference>
<reference evidence="8" key="1">
    <citation type="journal article" date="2019" name="Int. J. Syst. Evol. Microbiol.">
        <title>The Global Catalogue of Microorganisms (GCM) 10K type strain sequencing project: providing services to taxonomists for standard genome sequencing and annotation.</title>
        <authorList>
            <consortium name="The Broad Institute Genomics Platform"/>
            <consortium name="The Broad Institute Genome Sequencing Center for Infectious Disease"/>
            <person name="Wu L."/>
            <person name="Ma J."/>
        </authorList>
    </citation>
    <scope>NUCLEOTIDE SEQUENCE [LARGE SCALE GENOMIC DNA]</scope>
    <source>
        <strain evidence="8">JCM 9377</strain>
    </source>
</reference>
<accession>A0ABP6QEY8</accession>
<evidence type="ECO:0000256" key="3">
    <source>
        <dbReference type="ARBA" id="ARBA00022630"/>
    </source>
</evidence>
<dbReference type="InterPro" id="IPR006093">
    <property type="entry name" value="Oxy_OxRdtase_FAD_BS"/>
</dbReference>
<dbReference type="InterPro" id="IPR006094">
    <property type="entry name" value="Oxid_FAD_bind_N"/>
</dbReference>
<comment type="similarity">
    <text evidence="2">Belongs to the oxygen-dependent FAD-linked oxidoreductase family.</text>
</comment>
<proteinExistence type="inferred from homology"/>
<dbReference type="EMBL" id="BAAAUV010000015">
    <property type="protein sequence ID" value="GAA3225346.1"/>
    <property type="molecule type" value="Genomic_DNA"/>
</dbReference>
<keyword evidence="8" id="KW-1185">Reference proteome</keyword>
<feature type="domain" description="FAD-binding PCMH-type" evidence="6">
    <location>
        <begin position="34"/>
        <end position="202"/>
    </location>
</feature>
<gene>
    <name evidence="7" type="ORF">GCM10010468_52930</name>
</gene>
<dbReference type="InterPro" id="IPR050416">
    <property type="entry name" value="FAD-linked_Oxidoreductase"/>
</dbReference>
<dbReference type="PROSITE" id="PS00862">
    <property type="entry name" value="OX2_COVAL_FAD"/>
    <property type="match status" value="1"/>
</dbReference>
<name>A0ABP6QEY8_9ACTN</name>
<comment type="cofactor">
    <cofactor evidence="1">
        <name>FAD</name>
        <dbReference type="ChEBI" id="CHEBI:57692"/>
    </cofactor>
</comment>